<dbReference type="GO" id="GO:0016301">
    <property type="term" value="F:kinase activity"/>
    <property type="evidence" value="ECO:0007669"/>
    <property type="project" value="UniProtKB-KW"/>
</dbReference>
<keyword evidence="2" id="KW-0813">Transport</keyword>
<dbReference type="PANTHER" id="PTHR33799:SF1">
    <property type="entry name" value="PTS SYSTEM MANNOSE-SPECIFIC EIIAB COMPONENT-RELATED"/>
    <property type="match status" value="1"/>
</dbReference>
<dbReference type="SUPFAM" id="SSF53062">
    <property type="entry name" value="PTS system fructose IIA component-like"/>
    <property type="match status" value="1"/>
</dbReference>
<comment type="subcellular location">
    <subcellularLocation>
        <location evidence="1">Cytoplasm</location>
    </subcellularLocation>
</comment>
<dbReference type="STRING" id="224999.GCA_001485475_00904"/>
<keyword evidence="5" id="KW-0808">Transferase</keyword>
<dbReference type="InterPro" id="IPR051471">
    <property type="entry name" value="Bacterial_PTS_sugar_comp"/>
</dbReference>
<keyword evidence="4" id="KW-0762">Sugar transport</keyword>
<dbReference type="Gene3D" id="3.40.50.510">
    <property type="entry name" value="Phosphotransferase system, mannose-type IIA component"/>
    <property type="match status" value="1"/>
</dbReference>
<evidence type="ECO:0000313" key="9">
    <source>
        <dbReference type="EMBL" id="GAQ24895.1"/>
    </source>
</evidence>
<evidence type="ECO:0000256" key="5">
    <source>
        <dbReference type="ARBA" id="ARBA00022679"/>
    </source>
</evidence>
<dbReference type="InterPro" id="IPR036662">
    <property type="entry name" value="PTS_EIIA_man-typ_sf"/>
</dbReference>
<dbReference type="PROSITE" id="PS51096">
    <property type="entry name" value="PTS_EIIA_TYPE_4"/>
    <property type="match status" value="1"/>
</dbReference>
<protein>
    <submittedName>
        <fullName evidence="9">PTS system, mannose-specific IIA component</fullName>
    </submittedName>
</protein>
<reference evidence="9" key="1">
    <citation type="journal article" date="2016" name="Genome Announc.">
        <title>Draft Genome Sequence of the Syntrophic Lactate-Degrading Bacterium Tepidanaerobacter syntrophicus JLT.</title>
        <authorList>
            <person name="Matsuura N."/>
            <person name="Ohashi A."/>
            <person name="Tourlousse D.M."/>
            <person name="Sekiguchi Y."/>
        </authorList>
    </citation>
    <scope>NUCLEOTIDE SEQUENCE [LARGE SCALE GENOMIC DNA]</scope>
    <source>
        <strain evidence="9">JL</strain>
    </source>
</reference>
<dbReference type="Proteomes" id="UP000062160">
    <property type="component" value="Unassembled WGS sequence"/>
</dbReference>
<dbReference type="GO" id="GO:0009401">
    <property type="term" value="P:phosphoenolpyruvate-dependent sugar phosphotransferase system"/>
    <property type="evidence" value="ECO:0007669"/>
    <property type="project" value="UniProtKB-KW"/>
</dbReference>
<evidence type="ECO:0000256" key="2">
    <source>
        <dbReference type="ARBA" id="ARBA00022448"/>
    </source>
</evidence>
<evidence type="ECO:0000256" key="3">
    <source>
        <dbReference type="ARBA" id="ARBA00022490"/>
    </source>
</evidence>
<keyword evidence="10" id="KW-1185">Reference proteome</keyword>
<proteinExistence type="predicted"/>
<dbReference type="OrthoDB" id="9799827at2"/>
<dbReference type="AlphaFoldDB" id="A0A0U9HLE4"/>
<dbReference type="InterPro" id="IPR004701">
    <property type="entry name" value="PTS_EIIA_man-typ"/>
</dbReference>
<keyword evidence="3" id="KW-0963">Cytoplasm</keyword>
<name>A0A0U9HLE4_9FIRM</name>
<sequence length="144" mass="16357">MIKFVFASHGMLAEGMLNSLELIIGKQNNVYTVCAYKDENFELAKTIDKIFESIGRDDKLIVITDIFGGSINNEFLSRLNEKKFYLISGLNLPLVIDLVVSLKDKNSIEDKELDKNITEIVARSIKSIKYCNQILDEVPCDEDF</sequence>
<evidence type="ECO:0000313" key="10">
    <source>
        <dbReference type="Proteomes" id="UP000062160"/>
    </source>
</evidence>
<dbReference type="PANTHER" id="PTHR33799">
    <property type="entry name" value="PTS PERMEASE-RELATED-RELATED"/>
    <property type="match status" value="1"/>
</dbReference>
<dbReference type="GO" id="GO:0016020">
    <property type="term" value="C:membrane"/>
    <property type="evidence" value="ECO:0007669"/>
    <property type="project" value="InterPro"/>
</dbReference>
<accession>A0A0U9HLE4</accession>
<keyword evidence="7" id="KW-0418">Kinase</keyword>
<dbReference type="EMBL" id="DF977000">
    <property type="protein sequence ID" value="GAQ24895.1"/>
    <property type="molecule type" value="Genomic_DNA"/>
</dbReference>
<keyword evidence="6" id="KW-0598">Phosphotransferase system</keyword>
<dbReference type="Pfam" id="PF03610">
    <property type="entry name" value="EIIA-man"/>
    <property type="match status" value="1"/>
</dbReference>
<dbReference type="GO" id="GO:0005737">
    <property type="term" value="C:cytoplasm"/>
    <property type="evidence" value="ECO:0007669"/>
    <property type="project" value="UniProtKB-SubCell"/>
</dbReference>
<dbReference type="CDD" id="cd00006">
    <property type="entry name" value="PTS_IIA_man"/>
    <property type="match status" value="1"/>
</dbReference>
<evidence type="ECO:0000256" key="6">
    <source>
        <dbReference type="ARBA" id="ARBA00022683"/>
    </source>
</evidence>
<evidence type="ECO:0000256" key="7">
    <source>
        <dbReference type="ARBA" id="ARBA00022777"/>
    </source>
</evidence>
<dbReference type="RefSeq" id="WP_059032140.1">
    <property type="nucleotide sequence ID" value="NZ_DF977000.1"/>
</dbReference>
<evidence type="ECO:0000256" key="4">
    <source>
        <dbReference type="ARBA" id="ARBA00022597"/>
    </source>
</evidence>
<evidence type="ECO:0000259" key="8">
    <source>
        <dbReference type="PROSITE" id="PS51096"/>
    </source>
</evidence>
<gene>
    <name evidence="9" type="ORF">TSYNT_6279</name>
</gene>
<evidence type="ECO:0000256" key="1">
    <source>
        <dbReference type="ARBA" id="ARBA00004496"/>
    </source>
</evidence>
<dbReference type="InterPro" id="IPR033887">
    <property type="entry name" value="PTS_IIA_man"/>
</dbReference>
<organism evidence="9">
    <name type="scientific">Tepidanaerobacter syntrophicus</name>
    <dbReference type="NCBI Taxonomy" id="224999"/>
    <lineage>
        <taxon>Bacteria</taxon>
        <taxon>Bacillati</taxon>
        <taxon>Bacillota</taxon>
        <taxon>Clostridia</taxon>
        <taxon>Thermosediminibacterales</taxon>
        <taxon>Tepidanaerobacteraceae</taxon>
        <taxon>Tepidanaerobacter</taxon>
    </lineage>
</organism>
<feature type="domain" description="PTS EIIA type-4" evidence="8">
    <location>
        <begin position="1"/>
        <end position="128"/>
    </location>
</feature>